<reference evidence="2" key="1">
    <citation type="submission" date="2018-06" db="EMBL/GenBank/DDBJ databases">
        <authorList>
            <person name="Zhirakovskaya E."/>
        </authorList>
    </citation>
    <scope>NUCLEOTIDE SEQUENCE</scope>
</reference>
<accession>A0A3B0TE42</accession>
<gene>
    <name evidence="2" type="ORF">MNBD_ALPHA09-1447</name>
</gene>
<evidence type="ECO:0000313" key="2">
    <source>
        <dbReference type="EMBL" id="VAW14403.1"/>
    </source>
</evidence>
<organism evidence="2">
    <name type="scientific">hydrothermal vent metagenome</name>
    <dbReference type="NCBI Taxonomy" id="652676"/>
    <lineage>
        <taxon>unclassified sequences</taxon>
        <taxon>metagenomes</taxon>
        <taxon>ecological metagenomes</taxon>
    </lineage>
</organism>
<protein>
    <submittedName>
        <fullName evidence="2">RNA binding S1 domain protein</fullName>
    </submittedName>
</protein>
<proteinExistence type="predicted"/>
<feature type="domain" description="Extensin-like C-terminal" evidence="1">
    <location>
        <begin position="5"/>
        <end position="167"/>
    </location>
</feature>
<sequence>MAVYDPKPAISKGACGVARPVLLRAFGEAKIKMAPVATVNCNLTAALAKWADQVVAPAARRHLGVGVVSVRNMASYACRRRNNSKKGRISEHAFANAMDIGTFNLANGDKVSVQKSWRAGGAKQAFLREVHKKSCGVFKTVLGPNSDRFHYSHFHLDLAKRRSTYCR</sequence>
<dbReference type="Pfam" id="PF06904">
    <property type="entry name" value="Extensin-like_C"/>
    <property type="match status" value="1"/>
</dbReference>
<name>A0A3B0TE42_9ZZZZ</name>
<evidence type="ECO:0000259" key="1">
    <source>
        <dbReference type="Pfam" id="PF06904"/>
    </source>
</evidence>
<dbReference type="InterPro" id="IPR009683">
    <property type="entry name" value="Extensin-like_C"/>
</dbReference>
<dbReference type="EMBL" id="UOEM01000074">
    <property type="protein sequence ID" value="VAW14403.1"/>
    <property type="molecule type" value="Genomic_DNA"/>
</dbReference>
<dbReference type="AlphaFoldDB" id="A0A3B0TE42"/>